<comment type="caution">
    <text evidence="7">The sequence shown here is derived from an EMBL/GenBank/DDBJ whole genome shotgun (WGS) entry which is preliminary data.</text>
</comment>
<evidence type="ECO:0000313" key="7">
    <source>
        <dbReference type="EMBL" id="MFN0257497.1"/>
    </source>
</evidence>
<dbReference type="InterPro" id="IPR049453">
    <property type="entry name" value="Memb_transporter_dom"/>
</dbReference>
<feature type="transmembrane region" description="Helical" evidence="5">
    <location>
        <begin position="89"/>
        <end position="108"/>
    </location>
</feature>
<keyword evidence="3 5" id="KW-1133">Transmembrane helix</keyword>
<protein>
    <submittedName>
        <fullName evidence="7">FUSC family protein</fullName>
    </submittedName>
</protein>
<evidence type="ECO:0000313" key="8">
    <source>
        <dbReference type="Proteomes" id="UP001517247"/>
    </source>
</evidence>
<name>A0ABW9JC96_9SPHI</name>
<comment type="subcellular location">
    <subcellularLocation>
        <location evidence="1">Membrane</location>
        <topology evidence="1">Multi-pass membrane protein</topology>
    </subcellularLocation>
</comment>
<feature type="transmembrane region" description="Helical" evidence="5">
    <location>
        <begin position="272"/>
        <end position="290"/>
    </location>
</feature>
<evidence type="ECO:0000256" key="3">
    <source>
        <dbReference type="ARBA" id="ARBA00022989"/>
    </source>
</evidence>
<keyword evidence="8" id="KW-1185">Reference proteome</keyword>
<organism evidence="7 8">
    <name type="scientific">Pedobacter ureilyticus</name>
    <dbReference type="NCBI Taxonomy" id="1393051"/>
    <lineage>
        <taxon>Bacteria</taxon>
        <taxon>Pseudomonadati</taxon>
        <taxon>Bacteroidota</taxon>
        <taxon>Sphingobacteriia</taxon>
        <taxon>Sphingobacteriales</taxon>
        <taxon>Sphingobacteriaceae</taxon>
        <taxon>Pedobacter</taxon>
    </lineage>
</organism>
<evidence type="ECO:0000256" key="4">
    <source>
        <dbReference type="ARBA" id="ARBA00023136"/>
    </source>
</evidence>
<evidence type="ECO:0000256" key="5">
    <source>
        <dbReference type="SAM" id="Phobius"/>
    </source>
</evidence>
<sequence length="351" mass="38959">MFRHIFEFKKSARTWHLPLIAGICIGVPILGGYFSGYMAEGKLASLAALVILYIQSFDLVKRMMTLMVCSFTILLSFSVGIVFSFNPAIAPLVLGLLCFSVNRVLYYMDLDRPPGNFFFIMVASVAICMPFDLAKIPSQIGFVAIGTMISCGIGLLYSVITLRNLTIVEHKREKKETHANLIESIIYGGFVALSLLVANLLKLDNPYWVPTSCLAVMQGVTTHHVITRGMQRVLGTFLGLGLAWLVLLLQPSVLEICFMIIGLQIIAEFLVVRNYAITVVFVTVLTILLAERGDTLKLQPNHLFAARFFDILIGSAIGAVGGLVLYNKQIHDQGKLHIEKAKMRMNKKREI</sequence>
<feature type="transmembrane region" description="Helical" evidence="5">
    <location>
        <begin position="181"/>
        <end position="201"/>
    </location>
</feature>
<feature type="transmembrane region" description="Helical" evidence="5">
    <location>
        <begin position="115"/>
        <end position="134"/>
    </location>
</feature>
<dbReference type="RefSeq" id="WP_138724577.1">
    <property type="nucleotide sequence ID" value="NZ_SSHJ02000009.1"/>
</dbReference>
<evidence type="ECO:0000256" key="1">
    <source>
        <dbReference type="ARBA" id="ARBA00004141"/>
    </source>
</evidence>
<feature type="transmembrane region" description="Helical" evidence="5">
    <location>
        <begin position="302"/>
        <end position="326"/>
    </location>
</feature>
<gene>
    <name evidence="7" type="ORF">E6A44_018055</name>
</gene>
<dbReference type="Pfam" id="PF13515">
    <property type="entry name" value="FUSC_2"/>
    <property type="match status" value="1"/>
</dbReference>
<feature type="domain" description="Integral membrane bound transporter" evidence="6">
    <location>
        <begin position="194"/>
        <end position="320"/>
    </location>
</feature>
<feature type="transmembrane region" description="Helical" evidence="5">
    <location>
        <begin position="66"/>
        <end position="83"/>
    </location>
</feature>
<proteinExistence type="predicted"/>
<evidence type="ECO:0000256" key="2">
    <source>
        <dbReference type="ARBA" id="ARBA00022692"/>
    </source>
</evidence>
<feature type="transmembrane region" description="Helical" evidence="5">
    <location>
        <begin position="12"/>
        <end position="31"/>
    </location>
</feature>
<keyword evidence="2 5" id="KW-0812">Transmembrane</keyword>
<feature type="transmembrane region" description="Helical" evidence="5">
    <location>
        <begin position="238"/>
        <end position="266"/>
    </location>
</feature>
<evidence type="ECO:0000259" key="6">
    <source>
        <dbReference type="Pfam" id="PF13515"/>
    </source>
</evidence>
<dbReference type="Proteomes" id="UP001517247">
    <property type="component" value="Unassembled WGS sequence"/>
</dbReference>
<keyword evidence="4 5" id="KW-0472">Membrane</keyword>
<accession>A0ABW9JC96</accession>
<reference evidence="7 8" key="1">
    <citation type="submission" date="2024-12" db="EMBL/GenBank/DDBJ databases">
        <authorList>
            <person name="Hu S."/>
        </authorList>
    </citation>
    <scope>NUCLEOTIDE SEQUENCE [LARGE SCALE GENOMIC DNA]</scope>
    <source>
        <strain evidence="7 8">THG-T11</strain>
    </source>
</reference>
<feature type="transmembrane region" description="Helical" evidence="5">
    <location>
        <begin position="140"/>
        <end position="160"/>
    </location>
</feature>
<dbReference type="EMBL" id="SSHJ02000009">
    <property type="protein sequence ID" value="MFN0257497.1"/>
    <property type="molecule type" value="Genomic_DNA"/>
</dbReference>